<proteinExistence type="predicted"/>
<comment type="caution">
    <text evidence="1">The sequence shown here is derived from an EMBL/GenBank/DDBJ whole genome shotgun (WGS) entry which is preliminary data.</text>
</comment>
<dbReference type="AlphaFoldDB" id="A0A8X6NA20"/>
<dbReference type="EMBL" id="BMAW01007012">
    <property type="protein sequence ID" value="GFT01807.1"/>
    <property type="molecule type" value="Genomic_DNA"/>
</dbReference>
<evidence type="ECO:0000313" key="2">
    <source>
        <dbReference type="Proteomes" id="UP000887013"/>
    </source>
</evidence>
<evidence type="ECO:0000313" key="1">
    <source>
        <dbReference type="EMBL" id="GFT01807.1"/>
    </source>
</evidence>
<protein>
    <submittedName>
        <fullName evidence="1">Uncharacterized protein</fullName>
    </submittedName>
</protein>
<accession>A0A8X6NA20</accession>
<organism evidence="1 2">
    <name type="scientific">Nephila pilipes</name>
    <name type="common">Giant wood spider</name>
    <name type="synonym">Nephila maculata</name>
    <dbReference type="NCBI Taxonomy" id="299642"/>
    <lineage>
        <taxon>Eukaryota</taxon>
        <taxon>Metazoa</taxon>
        <taxon>Ecdysozoa</taxon>
        <taxon>Arthropoda</taxon>
        <taxon>Chelicerata</taxon>
        <taxon>Arachnida</taxon>
        <taxon>Araneae</taxon>
        <taxon>Araneomorphae</taxon>
        <taxon>Entelegynae</taxon>
        <taxon>Araneoidea</taxon>
        <taxon>Nephilidae</taxon>
        <taxon>Nephila</taxon>
    </lineage>
</organism>
<keyword evidence="2" id="KW-1185">Reference proteome</keyword>
<reference evidence="1" key="1">
    <citation type="submission" date="2020-08" db="EMBL/GenBank/DDBJ databases">
        <title>Multicomponent nature underlies the extraordinary mechanical properties of spider dragline silk.</title>
        <authorList>
            <person name="Kono N."/>
            <person name="Nakamura H."/>
            <person name="Mori M."/>
            <person name="Yoshida Y."/>
            <person name="Ohtoshi R."/>
            <person name="Malay A.D."/>
            <person name="Moran D.A.P."/>
            <person name="Tomita M."/>
            <person name="Numata K."/>
            <person name="Arakawa K."/>
        </authorList>
    </citation>
    <scope>NUCLEOTIDE SEQUENCE</scope>
</reference>
<name>A0A8X6NA20_NEPPI</name>
<gene>
    <name evidence="1" type="ORF">NPIL_624771</name>
</gene>
<dbReference type="Proteomes" id="UP000887013">
    <property type="component" value="Unassembled WGS sequence"/>
</dbReference>
<sequence>MQEISPKLALGPLTSNYTFHESQLPHPPTKTPLGQHLRWKERYFPEEFSQRLTLAYLFKAGDETFQILILISLLDWVVVLFQSGPSASFVLCEMSIQSTAADGLDD</sequence>